<accession>A0A1H2Y4D4</accession>
<dbReference type="OrthoDB" id="830908at2"/>
<feature type="signal peptide" evidence="1">
    <location>
        <begin position="1"/>
        <end position="18"/>
    </location>
</feature>
<keyword evidence="3" id="KW-1185">Reference proteome</keyword>
<dbReference type="RefSeq" id="WP_016419240.1">
    <property type="nucleotide sequence ID" value="NZ_FNND01000006.1"/>
</dbReference>
<evidence type="ECO:0000256" key="1">
    <source>
        <dbReference type="SAM" id="SignalP"/>
    </source>
</evidence>
<evidence type="ECO:0008006" key="4">
    <source>
        <dbReference type="Google" id="ProtNLM"/>
    </source>
</evidence>
<dbReference type="AlphaFoldDB" id="A0A1H2Y4D4"/>
<dbReference type="GeneID" id="85018228"/>
<protein>
    <recommendedName>
        <fullName evidence="4">Antitoxin component YwqK of the YwqJK toxin-antitoxin module</fullName>
    </recommendedName>
</protein>
<dbReference type="EMBL" id="FNND01000006">
    <property type="protein sequence ID" value="SDW99835.1"/>
    <property type="molecule type" value="Genomic_DNA"/>
</dbReference>
<evidence type="ECO:0000313" key="2">
    <source>
        <dbReference type="EMBL" id="SDW99835.1"/>
    </source>
</evidence>
<proteinExistence type="predicted"/>
<sequence length="532" mass="62986">MKKLWLLFLYLLPLCSWTQEKMYIDSEGNTTTKDKAKLYRVISEKDGRYHVKDFFLDGKLQMDAYATKKDFRSIEELIGKFSFYFEDGKIEIQGEEENGNLSYKVYDPKGRINTFYNKTREDTYIETYNYADNAYVKGKKEFNVVYYQENAKVKKRIQFEEDLKKARIESFYEGEDNVLLKYYDERGKLIGSRYIKGNEAQAGIEVEYYHAPAQVKAIIQWDAIGNIVEDKVYYRSGKLFSRRKEDKKNTTITFYDAKGKKMSELTYKYGEPYQGTAYSLDEEGLLEEKIVYKLGHIEQSIVYYKNGNIKQQTDYSIHHDIDKITYYNKDKTTKGELLFKEGACYSGYLYNDLEENDSYVLYKAGEFVALKQIDENNILRYYKEKQKDGQMKAEIYNEKGEKSYIYTITRIKNTNSGDEDTVIDFKQYENGKEINKGSIKNKILQQGSIKLKNRWDESIEYYYKVKDKKIVMDYMINGKVLKTISLDANFSNFGDRYLNHIEEFFITEDNFDPYVMIPNYIFDTKNSTLIEH</sequence>
<feature type="chain" id="PRO_5029010255" description="Antitoxin component YwqK of the YwqJK toxin-antitoxin module" evidence="1">
    <location>
        <begin position="19"/>
        <end position="532"/>
    </location>
</feature>
<dbReference type="Gene3D" id="3.90.930.1">
    <property type="match status" value="1"/>
</dbReference>
<comment type="caution">
    <text evidence="2">The sequence shown here is derived from an EMBL/GenBank/DDBJ whole genome shotgun (WGS) entry which is preliminary data.</text>
</comment>
<keyword evidence="1" id="KW-0732">Signal</keyword>
<organism evidence="2 3">
    <name type="scientific">Capnocytophaga granulosa</name>
    <dbReference type="NCBI Taxonomy" id="45242"/>
    <lineage>
        <taxon>Bacteria</taxon>
        <taxon>Pseudomonadati</taxon>
        <taxon>Bacteroidota</taxon>
        <taxon>Flavobacteriia</taxon>
        <taxon>Flavobacteriales</taxon>
        <taxon>Flavobacteriaceae</taxon>
        <taxon>Capnocytophaga</taxon>
    </lineage>
</organism>
<gene>
    <name evidence="2" type="ORF">SAMN05444420_106102</name>
</gene>
<dbReference type="Proteomes" id="UP000182771">
    <property type="component" value="Unassembled WGS sequence"/>
</dbReference>
<reference evidence="2 3" key="1">
    <citation type="submission" date="2016-10" db="EMBL/GenBank/DDBJ databases">
        <authorList>
            <person name="Varghese N."/>
            <person name="Submissions S."/>
        </authorList>
    </citation>
    <scope>NUCLEOTIDE SEQUENCE [LARGE SCALE GENOMIC DNA]</scope>
    <source>
        <strain evidence="2 3">DSM 11449</strain>
    </source>
</reference>
<evidence type="ECO:0000313" key="3">
    <source>
        <dbReference type="Proteomes" id="UP000182771"/>
    </source>
</evidence>
<name>A0A1H2Y4D4_9FLAO</name>